<reference evidence="2" key="1">
    <citation type="submission" date="2019-06" db="EMBL/GenBank/DDBJ databases">
        <title>The complete genome of Emcibacter congregatus ZYLT.</title>
        <authorList>
            <person name="Zhao Z."/>
        </authorList>
    </citation>
    <scope>NUCLEOTIDE SEQUENCE [LARGE SCALE GENOMIC DNA]</scope>
    <source>
        <strain evidence="2">MCCC 1A06723</strain>
    </source>
</reference>
<proteinExistence type="predicted"/>
<dbReference type="Gene3D" id="3.20.20.370">
    <property type="entry name" value="Glycoside hydrolase/deacetylase"/>
    <property type="match status" value="1"/>
</dbReference>
<gene>
    <name evidence="1" type="ORF">FIV46_14525</name>
</gene>
<dbReference type="GO" id="GO:0005975">
    <property type="term" value="P:carbohydrate metabolic process"/>
    <property type="evidence" value="ECO:0007669"/>
    <property type="project" value="InterPro"/>
</dbReference>
<evidence type="ECO:0008006" key="3">
    <source>
        <dbReference type="Google" id="ProtNLM"/>
    </source>
</evidence>
<keyword evidence="2" id="KW-1185">Reference proteome</keyword>
<evidence type="ECO:0000313" key="2">
    <source>
        <dbReference type="Proteomes" id="UP000319148"/>
    </source>
</evidence>
<dbReference type="InterPro" id="IPR011330">
    <property type="entry name" value="Glyco_hydro/deAcase_b/a-brl"/>
</dbReference>
<accession>A0A501PAD6</accession>
<protein>
    <recommendedName>
        <fullName evidence="3">Glycosyltransferase</fullName>
    </recommendedName>
</protein>
<dbReference type="Proteomes" id="UP000319148">
    <property type="component" value="Unassembled WGS sequence"/>
</dbReference>
<dbReference type="OrthoDB" id="9771584at2"/>
<dbReference type="AlphaFoldDB" id="A0A501PAD6"/>
<evidence type="ECO:0000313" key="1">
    <source>
        <dbReference type="EMBL" id="TPD57339.1"/>
    </source>
</evidence>
<comment type="caution">
    <text evidence="1">The sequence shown here is derived from an EMBL/GenBank/DDBJ whole genome shotgun (WGS) entry which is preliminary data.</text>
</comment>
<sequence>MFDRKNIQSAGLDGDQPLLTVVIDTEEEFDWAAPFDRDSRSVNCISHQHLAQEVFRKHQIIPTYVIDHAVAEDDTAVGILREWMEQGSCLIGTHLHPWVNPPYDEEVCVHNSYPGNLPYELEKAKLEVLTELIERKTGRRPVIYKAGRYGAGPNTSRILAELGYEIDTSVVADTNFSHDTGPDFRGLPTQPYYFHYGNRRFLELPNSRGYDGLLARWGSTLYPLLAGQSGIRSLMAGVLSKLSLLERIPLTPEGIHAEDHIRMTRRMYSIGHRVFNYAYHSSSLMVGGSPYVKDQGQLDKFLEDMDVYFSFFMNDLGGRSANPLELQQMLKG</sequence>
<dbReference type="CDD" id="cd10935">
    <property type="entry name" value="CE4_WalW"/>
    <property type="match status" value="1"/>
</dbReference>
<dbReference type="EMBL" id="VFIY01000018">
    <property type="protein sequence ID" value="TPD57339.1"/>
    <property type="molecule type" value="Genomic_DNA"/>
</dbReference>
<dbReference type="RefSeq" id="WP_139941654.1">
    <property type="nucleotide sequence ID" value="NZ_JBHSYP010000005.1"/>
</dbReference>
<organism evidence="1 2">
    <name type="scientific">Emcibacter nanhaiensis</name>
    <dbReference type="NCBI Taxonomy" id="1505037"/>
    <lineage>
        <taxon>Bacteria</taxon>
        <taxon>Pseudomonadati</taxon>
        <taxon>Pseudomonadota</taxon>
        <taxon>Alphaproteobacteria</taxon>
        <taxon>Emcibacterales</taxon>
        <taxon>Emcibacteraceae</taxon>
        <taxon>Emcibacter</taxon>
    </lineage>
</organism>
<name>A0A501PAD6_9PROT</name>
<dbReference type="SUPFAM" id="SSF88713">
    <property type="entry name" value="Glycoside hydrolase/deacetylase"/>
    <property type="match status" value="1"/>
</dbReference>